<protein>
    <recommendedName>
        <fullName evidence="3">Sigma-70 family RNA polymerase sigma factor</fullName>
    </recommendedName>
</protein>
<dbReference type="AlphaFoldDB" id="A0A923LH05"/>
<comment type="caution">
    <text evidence="1">The sequence shown here is derived from an EMBL/GenBank/DDBJ whole genome shotgun (WGS) entry which is preliminary data.</text>
</comment>
<name>A0A923LH05_9FIRM</name>
<evidence type="ECO:0008006" key="3">
    <source>
        <dbReference type="Google" id="ProtNLM"/>
    </source>
</evidence>
<evidence type="ECO:0000313" key="2">
    <source>
        <dbReference type="Proteomes" id="UP000652477"/>
    </source>
</evidence>
<dbReference type="Proteomes" id="UP000652477">
    <property type="component" value="Unassembled WGS sequence"/>
</dbReference>
<dbReference type="EMBL" id="JACOPF010000001">
    <property type="protein sequence ID" value="MBC5688148.1"/>
    <property type="molecule type" value="Genomic_DNA"/>
</dbReference>
<organism evidence="1 2">
    <name type="scientific">Mediterraneibacter hominis</name>
    <dbReference type="NCBI Taxonomy" id="2763054"/>
    <lineage>
        <taxon>Bacteria</taxon>
        <taxon>Bacillati</taxon>
        <taxon>Bacillota</taxon>
        <taxon>Clostridia</taxon>
        <taxon>Lachnospirales</taxon>
        <taxon>Lachnospiraceae</taxon>
        <taxon>Mediterraneibacter</taxon>
    </lineage>
</organism>
<accession>A0A923LH05</accession>
<evidence type="ECO:0000313" key="1">
    <source>
        <dbReference type="EMBL" id="MBC5688148.1"/>
    </source>
</evidence>
<dbReference type="RefSeq" id="WP_186874782.1">
    <property type="nucleotide sequence ID" value="NZ_JACOPF010000001.1"/>
</dbReference>
<keyword evidence="2" id="KW-1185">Reference proteome</keyword>
<reference evidence="1" key="1">
    <citation type="submission" date="2020-08" db="EMBL/GenBank/DDBJ databases">
        <title>Genome public.</title>
        <authorList>
            <person name="Liu C."/>
            <person name="Sun Q."/>
        </authorList>
    </citation>
    <scope>NUCLEOTIDE SEQUENCE</scope>
    <source>
        <strain evidence="1">NSJ-55</strain>
    </source>
</reference>
<gene>
    <name evidence="1" type="ORF">H8S37_04265</name>
</gene>
<sequence length="183" mass="21865">MDYTEIYYKNNAKKLHKLVDQILKKFGGISQKDMDDFYSLANEVFVDVLKRYDREQKFEAFLYSCLYKKIMTEITRRNRQKRKADRIACSIDQTICVTEGKDISLVEMIQDNKTLENDIFEQMYSDNIAAYMEKLSTTQQAVLRLLVYQYKPNEILNQLKITRKEYVNCLQVIKSYENIRILM</sequence>
<proteinExistence type="predicted"/>